<dbReference type="Proteomes" id="UP000093053">
    <property type="component" value="Chromosome"/>
</dbReference>
<feature type="compositionally biased region" description="Polar residues" evidence="1">
    <location>
        <begin position="16"/>
        <end position="25"/>
    </location>
</feature>
<reference evidence="2 3" key="1">
    <citation type="submission" date="2016-07" db="EMBL/GenBank/DDBJ databases">
        <title>Complete genome sequence of the Lentzea guizhouensis DHS C013.</title>
        <authorList>
            <person name="Cao C."/>
        </authorList>
    </citation>
    <scope>NUCLEOTIDE SEQUENCE [LARGE SCALE GENOMIC DNA]</scope>
    <source>
        <strain evidence="2 3">DHS C013</strain>
    </source>
</reference>
<proteinExistence type="predicted"/>
<gene>
    <name evidence="2" type="ORF">BBK82_26640</name>
</gene>
<name>A0A1B2HN05_9PSEU</name>
<organism evidence="2 3">
    <name type="scientific">Lentzea guizhouensis</name>
    <dbReference type="NCBI Taxonomy" id="1586287"/>
    <lineage>
        <taxon>Bacteria</taxon>
        <taxon>Bacillati</taxon>
        <taxon>Actinomycetota</taxon>
        <taxon>Actinomycetes</taxon>
        <taxon>Pseudonocardiales</taxon>
        <taxon>Pseudonocardiaceae</taxon>
        <taxon>Lentzea</taxon>
    </lineage>
</organism>
<keyword evidence="3" id="KW-1185">Reference proteome</keyword>
<protein>
    <submittedName>
        <fullName evidence="2">Uncharacterized protein</fullName>
    </submittedName>
</protein>
<evidence type="ECO:0000313" key="3">
    <source>
        <dbReference type="Proteomes" id="UP000093053"/>
    </source>
</evidence>
<evidence type="ECO:0000313" key="2">
    <source>
        <dbReference type="EMBL" id="ANZ39122.1"/>
    </source>
</evidence>
<dbReference type="AlphaFoldDB" id="A0A1B2HN05"/>
<dbReference type="KEGG" id="led:BBK82_26640"/>
<feature type="region of interest" description="Disordered" evidence="1">
    <location>
        <begin position="1"/>
        <end position="28"/>
    </location>
</feature>
<sequence length="63" mass="6778">MGIQQDRTRGSRSRWVLSSASTTDPAGSAAMRAAMVAQVVSWSGSPLAISRGRRQLACSRSRR</sequence>
<dbReference type="EMBL" id="CP016793">
    <property type="protein sequence ID" value="ANZ39122.1"/>
    <property type="molecule type" value="Genomic_DNA"/>
</dbReference>
<accession>A0A1B2HN05</accession>
<evidence type="ECO:0000256" key="1">
    <source>
        <dbReference type="SAM" id="MobiDB-lite"/>
    </source>
</evidence>